<accession>A0A1H2X6K4</accession>
<evidence type="ECO:0000313" key="2">
    <source>
        <dbReference type="EMBL" id="SDW88520.1"/>
    </source>
</evidence>
<keyword evidence="2" id="KW-0378">Hydrolase</keyword>
<dbReference type="AlphaFoldDB" id="A0A1H2X6K4"/>
<proteinExistence type="predicted"/>
<keyword evidence="2" id="KW-0540">Nuclease</keyword>
<gene>
    <name evidence="2" type="ORF">SAMN05444420_1057</name>
</gene>
<feature type="domain" description="Putative restriction endonuclease" evidence="1">
    <location>
        <begin position="22"/>
        <end position="188"/>
    </location>
</feature>
<dbReference type="PANTHER" id="PTHR36558">
    <property type="entry name" value="GLR1098 PROTEIN"/>
    <property type="match status" value="1"/>
</dbReference>
<dbReference type="OrthoDB" id="9808428at2"/>
<dbReference type="GeneID" id="85016773"/>
<dbReference type="Proteomes" id="UP000182771">
    <property type="component" value="Unassembled WGS sequence"/>
</dbReference>
<sequence>MSGVITNIDQLDLTHGLYTYADYIHWQLKERLEILKGKIFKKSPAPAVSHQKIARNLTGELYNYFKGKTCQLFSAPFDVVLGNKEGLEDSVVQPDLCVVCDPKKLENDKRCLGAPDLIIEILSPGNSKKELRYKYELYQESGVCEYWVVRPTDKEITQFVLENGQYRALPPIVEGDVIHSVIFPELGVATEDIFRL</sequence>
<dbReference type="GO" id="GO:0004519">
    <property type="term" value="F:endonuclease activity"/>
    <property type="evidence" value="ECO:0007669"/>
    <property type="project" value="UniProtKB-KW"/>
</dbReference>
<evidence type="ECO:0000313" key="3">
    <source>
        <dbReference type="Proteomes" id="UP000182771"/>
    </source>
</evidence>
<comment type="caution">
    <text evidence="2">The sequence shown here is derived from an EMBL/GenBank/DDBJ whole genome shotgun (WGS) entry which is preliminary data.</text>
</comment>
<dbReference type="SUPFAM" id="SSF52980">
    <property type="entry name" value="Restriction endonuclease-like"/>
    <property type="match status" value="1"/>
</dbReference>
<name>A0A1H2X6K4_9FLAO</name>
<evidence type="ECO:0000259" key="1">
    <source>
        <dbReference type="Pfam" id="PF05685"/>
    </source>
</evidence>
<dbReference type="CDD" id="cd06260">
    <property type="entry name" value="DUF820-like"/>
    <property type="match status" value="1"/>
</dbReference>
<dbReference type="InterPro" id="IPR008538">
    <property type="entry name" value="Uma2"/>
</dbReference>
<dbReference type="InterPro" id="IPR012296">
    <property type="entry name" value="Nuclease_put_TT1808"/>
</dbReference>
<dbReference type="Gene3D" id="3.90.1570.10">
    <property type="entry name" value="tt1808, chain A"/>
    <property type="match status" value="1"/>
</dbReference>
<keyword evidence="3" id="KW-1185">Reference proteome</keyword>
<organism evidence="2 3">
    <name type="scientific">Capnocytophaga granulosa</name>
    <dbReference type="NCBI Taxonomy" id="45242"/>
    <lineage>
        <taxon>Bacteria</taxon>
        <taxon>Pseudomonadati</taxon>
        <taxon>Bacteroidota</taxon>
        <taxon>Flavobacteriia</taxon>
        <taxon>Flavobacteriales</taxon>
        <taxon>Flavobacteriaceae</taxon>
        <taxon>Capnocytophaga</taxon>
    </lineage>
</organism>
<protein>
    <submittedName>
        <fullName evidence="2">Endonuclease, Uma2 family (Restriction endonuclease fold)</fullName>
    </submittedName>
</protein>
<dbReference type="Pfam" id="PF05685">
    <property type="entry name" value="Uma2"/>
    <property type="match status" value="1"/>
</dbReference>
<keyword evidence="2" id="KW-0255">Endonuclease</keyword>
<reference evidence="2 3" key="1">
    <citation type="submission" date="2016-10" db="EMBL/GenBank/DDBJ databases">
        <authorList>
            <person name="Varghese N."/>
            <person name="Submissions S."/>
        </authorList>
    </citation>
    <scope>NUCLEOTIDE SEQUENCE [LARGE SCALE GENOMIC DNA]</scope>
    <source>
        <strain evidence="2 3">DSM 11449</strain>
    </source>
</reference>
<dbReference type="RefSeq" id="WP_009643003.1">
    <property type="nucleotide sequence ID" value="NZ_FNND01000005.1"/>
</dbReference>
<dbReference type="PANTHER" id="PTHR36558:SF1">
    <property type="entry name" value="RESTRICTION ENDONUCLEASE DOMAIN-CONTAINING PROTEIN-RELATED"/>
    <property type="match status" value="1"/>
</dbReference>
<dbReference type="InterPro" id="IPR011335">
    <property type="entry name" value="Restrct_endonuc-II-like"/>
</dbReference>
<dbReference type="EMBL" id="FNND01000005">
    <property type="protein sequence ID" value="SDW88520.1"/>
    <property type="molecule type" value="Genomic_DNA"/>
</dbReference>